<dbReference type="Proteomes" id="UP000242869">
    <property type="component" value="Unassembled WGS sequence"/>
</dbReference>
<accession>A0A1I4Z2V7</accession>
<organism evidence="2 3">
    <name type="scientific">Formivibrio citricus</name>
    <dbReference type="NCBI Taxonomy" id="83765"/>
    <lineage>
        <taxon>Bacteria</taxon>
        <taxon>Pseudomonadati</taxon>
        <taxon>Pseudomonadota</taxon>
        <taxon>Betaproteobacteria</taxon>
        <taxon>Neisseriales</taxon>
        <taxon>Chitinibacteraceae</taxon>
        <taxon>Formivibrio</taxon>
    </lineage>
</organism>
<name>A0A1I4Z2V7_9NEIS</name>
<dbReference type="AlphaFoldDB" id="A0A1I4Z2V7"/>
<evidence type="ECO:0000259" key="1">
    <source>
        <dbReference type="Pfam" id="PF22016"/>
    </source>
</evidence>
<evidence type="ECO:0000313" key="2">
    <source>
        <dbReference type="EMBL" id="SFN44527.1"/>
    </source>
</evidence>
<dbReference type="EMBL" id="FOVE01000009">
    <property type="protein sequence ID" value="SFN44527.1"/>
    <property type="molecule type" value="Genomic_DNA"/>
</dbReference>
<protein>
    <recommendedName>
        <fullName evidence="1">DUF6933 domain-containing protein</fullName>
    </recommendedName>
</protein>
<dbReference type="STRING" id="83765.SAMN05660284_01504"/>
<evidence type="ECO:0000313" key="3">
    <source>
        <dbReference type="Proteomes" id="UP000242869"/>
    </source>
</evidence>
<dbReference type="Pfam" id="PF22016">
    <property type="entry name" value="DUF6933"/>
    <property type="match status" value="1"/>
</dbReference>
<feature type="domain" description="DUF6933" evidence="1">
    <location>
        <begin position="36"/>
        <end position="195"/>
    </location>
</feature>
<reference evidence="3" key="1">
    <citation type="submission" date="2016-10" db="EMBL/GenBank/DDBJ databases">
        <authorList>
            <person name="Varghese N."/>
            <person name="Submissions S."/>
        </authorList>
    </citation>
    <scope>NUCLEOTIDE SEQUENCE [LARGE SCALE GENOMIC DNA]</scope>
    <source>
        <strain evidence="3">DSM 6150</strain>
    </source>
</reference>
<keyword evidence="3" id="KW-1185">Reference proteome</keyword>
<proteinExistence type="predicted"/>
<dbReference type="InterPro" id="IPR053864">
    <property type="entry name" value="DUF6933"/>
</dbReference>
<dbReference type="RefSeq" id="WP_091193780.1">
    <property type="nucleotide sequence ID" value="NZ_FOVE01000009.1"/>
</dbReference>
<sequence>MLIFNCSKAFAEFIEPKSKEGTPRLVLAAPSPNLADDAELLRDNSGQKPAHLQQWVVHLVRIRRRACIFAMEADTRYAMVFTGLKKGDLKGFINQLIERLANEMAFAAGDLGMMVDFDAAMEKFLARHRDFRFFLRADRSVQAHLKDVVWHLQDQAEMAGELPEGHEECGMFDESANDILRSTKGRKDYFVPAEEMLCQWLTDYAGLTAQGESKLRAQIRANKRRFIQD</sequence>
<dbReference type="OrthoDB" id="6947307at2"/>
<gene>
    <name evidence="2" type="ORF">SAMN05660284_01504</name>
</gene>